<feature type="region of interest" description="Disordered" evidence="1">
    <location>
        <begin position="51"/>
        <end position="71"/>
    </location>
</feature>
<dbReference type="InterPro" id="IPR037191">
    <property type="entry name" value="VPS9_dom_sf"/>
</dbReference>
<dbReference type="SUPFAM" id="SSF109993">
    <property type="entry name" value="VPS9 domain"/>
    <property type="match status" value="1"/>
</dbReference>
<reference evidence="3 4" key="1">
    <citation type="journal article" date="2010" name="Nature">
        <title>The Ectocarpus genome and the independent evolution of multicellularity in brown algae.</title>
        <authorList>
            <person name="Cock J.M."/>
            <person name="Sterck L."/>
            <person name="Rouze P."/>
            <person name="Scornet D."/>
            <person name="Allen A.E."/>
            <person name="Amoutzias G."/>
            <person name="Anthouard V."/>
            <person name="Artiguenave F."/>
            <person name="Aury J.M."/>
            <person name="Badger J.H."/>
            <person name="Beszteri B."/>
            <person name="Billiau K."/>
            <person name="Bonnet E."/>
            <person name="Bothwell J.H."/>
            <person name="Bowler C."/>
            <person name="Boyen C."/>
            <person name="Brownlee C."/>
            <person name="Carrano C.J."/>
            <person name="Charrier B."/>
            <person name="Cho G.Y."/>
            <person name="Coelho S.M."/>
            <person name="Collen J."/>
            <person name="Corre E."/>
            <person name="Da Silva C."/>
            <person name="Delage L."/>
            <person name="Delaroque N."/>
            <person name="Dittami S.M."/>
            <person name="Doulbeau S."/>
            <person name="Elias M."/>
            <person name="Farnham G."/>
            <person name="Gachon C.M."/>
            <person name="Gschloessl B."/>
            <person name="Heesch S."/>
            <person name="Jabbari K."/>
            <person name="Jubin C."/>
            <person name="Kawai H."/>
            <person name="Kimura K."/>
            <person name="Kloareg B."/>
            <person name="Kupper F.C."/>
            <person name="Lang D."/>
            <person name="Le Bail A."/>
            <person name="Leblanc C."/>
            <person name="Lerouge P."/>
            <person name="Lohr M."/>
            <person name="Lopez P.J."/>
            <person name="Martens C."/>
            <person name="Maumus F."/>
            <person name="Michel G."/>
            <person name="Miranda-Saavedra D."/>
            <person name="Morales J."/>
            <person name="Moreau H."/>
            <person name="Motomura T."/>
            <person name="Nagasato C."/>
            <person name="Napoli C.A."/>
            <person name="Nelson D.R."/>
            <person name="Nyvall-Collen P."/>
            <person name="Peters A.F."/>
            <person name="Pommier C."/>
            <person name="Potin P."/>
            <person name="Poulain J."/>
            <person name="Quesneville H."/>
            <person name="Read B."/>
            <person name="Rensing S.A."/>
            <person name="Ritter A."/>
            <person name="Rousvoal S."/>
            <person name="Samanta M."/>
            <person name="Samson G."/>
            <person name="Schroeder D.C."/>
            <person name="Segurens B."/>
            <person name="Strittmatter M."/>
            <person name="Tonon T."/>
            <person name="Tregear J.W."/>
            <person name="Valentin K."/>
            <person name="von Dassow P."/>
            <person name="Yamagishi T."/>
            <person name="Van de Peer Y."/>
            <person name="Wincker P."/>
        </authorList>
    </citation>
    <scope>NUCLEOTIDE SEQUENCE [LARGE SCALE GENOMIC DNA]</scope>
    <source>
        <strain evidence="4">Ec32 / CCAP1310/4</strain>
    </source>
</reference>
<dbReference type="GO" id="GO:0016192">
    <property type="term" value="P:vesicle-mediated transport"/>
    <property type="evidence" value="ECO:0007669"/>
    <property type="project" value="InterPro"/>
</dbReference>
<evidence type="ECO:0000256" key="1">
    <source>
        <dbReference type="SAM" id="MobiDB-lite"/>
    </source>
</evidence>
<feature type="compositionally biased region" description="Low complexity" evidence="1">
    <location>
        <begin position="205"/>
        <end position="214"/>
    </location>
</feature>
<protein>
    <recommendedName>
        <fullName evidence="2">VPS9 domain-containing protein</fullName>
    </recommendedName>
</protein>
<dbReference type="Gene3D" id="1.10.246.120">
    <property type="match status" value="1"/>
</dbReference>
<dbReference type="PROSITE" id="PS51205">
    <property type="entry name" value="VPS9"/>
    <property type="match status" value="1"/>
</dbReference>
<dbReference type="Proteomes" id="UP000002630">
    <property type="component" value="Unassembled WGS sequence"/>
</dbReference>
<dbReference type="PANTHER" id="PTHR23101:SF25">
    <property type="entry name" value="GTPASE-ACTIVATING PROTEIN AND VPS9 DOMAIN-CONTAINING PROTEIN 1"/>
    <property type="match status" value="1"/>
</dbReference>
<dbReference type="SMART" id="SM00167">
    <property type="entry name" value="VPS9"/>
    <property type="match status" value="1"/>
</dbReference>
<dbReference type="GO" id="GO:0031267">
    <property type="term" value="F:small GTPase binding"/>
    <property type="evidence" value="ECO:0007669"/>
    <property type="project" value="TreeGrafter"/>
</dbReference>
<keyword evidence="4" id="KW-1185">Reference proteome</keyword>
<feature type="domain" description="VPS9" evidence="2">
    <location>
        <begin position="285"/>
        <end position="431"/>
    </location>
</feature>
<dbReference type="PANTHER" id="PTHR23101">
    <property type="entry name" value="RAB GDP/GTP EXCHANGE FACTOR"/>
    <property type="match status" value="1"/>
</dbReference>
<dbReference type="Pfam" id="PF02204">
    <property type="entry name" value="VPS9"/>
    <property type="match status" value="1"/>
</dbReference>
<feature type="region of interest" description="Disordered" evidence="1">
    <location>
        <begin position="472"/>
        <end position="535"/>
    </location>
</feature>
<evidence type="ECO:0000313" key="4">
    <source>
        <dbReference type="Proteomes" id="UP000002630"/>
    </source>
</evidence>
<name>D8LL30_ECTSI</name>
<gene>
    <name evidence="3" type="ORF">Esi_0321_0027</name>
</gene>
<feature type="region of interest" description="Disordered" evidence="1">
    <location>
        <begin position="195"/>
        <end position="224"/>
    </location>
</feature>
<dbReference type="eggNOG" id="KOG2319">
    <property type="taxonomic scope" value="Eukaryota"/>
</dbReference>
<dbReference type="GO" id="GO:0030139">
    <property type="term" value="C:endocytic vesicle"/>
    <property type="evidence" value="ECO:0007669"/>
    <property type="project" value="TreeGrafter"/>
</dbReference>
<feature type="compositionally biased region" description="Gly residues" evidence="1">
    <location>
        <begin position="13"/>
        <end position="22"/>
    </location>
</feature>
<feature type="region of interest" description="Disordered" evidence="1">
    <location>
        <begin position="1"/>
        <end position="25"/>
    </location>
</feature>
<dbReference type="GO" id="GO:0005829">
    <property type="term" value="C:cytosol"/>
    <property type="evidence" value="ECO:0007669"/>
    <property type="project" value="TreeGrafter"/>
</dbReference>
<feature type="compositionally biased region" description="Low complexity" evidence="1">
    <location>
        <begin position="483"/>
        <end position="508"/>
    </location>
</feature>
<dbReference type="EMBL" id="FN649760">
    <property type="protein sequence ID" value="CBN79664.1"/>
    <property type="molecule type" value="Genomic_DNA"/>
</dbReference>
<dbReference type="InParanoid" id="D8LL30"/>
<evidence type="ECO:0000259" key="2">
    <source>
        <dbReference type="PROSITE" id="PS51205"/>
    </source>
</evidence>
<proteinExistence type="predicted"/>
<feature type="compositionally biased region" description="Gly residues" evidence="1">
    <location>
        <begin position="215"/>
        <end position="224"/>
    </location>
</feature>
<organism evidence="3 4">
    <name type="scientific">Ectocarpus siliculosus</name>
    <name type="common">Brown alga</name>
    <name type="synonym">Conferva siliculosa</name>
    <dbReference type="NCBI Taxonomy" id="2880"/>
    <lineage>
        <taxon>Eukaryota</taxon>
        <taxon>Sar</taxon>
        <taxon>Stramenopiles</taxon>
        <taxon>Ochrophyta</taxon>
        <taxon>PX clade</taxon>
        <taxon>Phaeophyceae</taxon>
        <taxon>Ectocarpales</taxon>
        <taxon>Ectocarpaceae</taxon>
        <taxon>Ectocarpus</taxon>
    </lineage>
</organism>
<dbReference type="InterPro" id="IPR045046">
    <property type="entry name" value="Vps9-like"/>
</dbReference>
<dbReference type="Gene3D" id="1.20.1050.80">
    <property type="entry name" value="VPS9 domain"/>
    <property type="match status" value="1"/>
</dbReference>
<dbReference type="OrthoDB" id="300289at2759"/>
<dbReference type="STRING" id="2880.D8LL30"/>
<dbReference type="GO" id="GO:0005085">
    <property type="term" value="F:guanyl-nucleotide exchange factor activity"/>
    <property type="evidence" value="ECO:0007669"/>
    <property type="project" value="InterPro"/>
</dbReference>
<accession>D8LL30</accession>
<feature type="region of interest" description="Disordered" evidence="1">
    <location>
        <begin position="571"/>
        <end position="610"/>
    </location>
</feature>
<dbReference type="InterPro" id="IPR003123">
    <property type="entry name" value="VPS9"/>
</dbReference>
<evidence type="ECO:0000313" key="3">
    <source>
        <dbReference type="EMBL" id="CBN79664.1"/>
    </source>
</evidence>
<sequence>MRRTRRSSFDTAGGDGGGGGLGFDQKRRTELLAEARRKRVAWVEEARGIDDGVDGARKRREDEAAASGRKAEGELERLFPSAVKFHDFLTGLAGDRDESPAGDMSAILQPFMIEDVDIGDDRPIPAYREGSVPFDVFLDKLRHPRAAEVVKSLQQFVAAFRARVEAPPALASPGPRGATAGSSNAFVGVPVPAVRNGREADTSPNGSAGATANNSGGGGGGGSGVTAVTMSGMMHAFLGRVEAQMRESALWRRETEAQWEDTRESLERIVMHKVFDQAYGLAADPGRDSSISTRLRSLGFLTEEHLGVPPLVDAQEDGALTWADAEAQLLKMSRMRCPGDMLRCIVKCTRIVAGLLTGDRAAGGALPGADDFLPALILLVKRANPPGLHSTLEFVQSFRDPSKLLSEAGYVLTQLVSAVCFLEEVDASVLSIAHGDFERGLIQGFQESARVGLQAHQQEVKKEEEHARLLHSNSQGRANGPIPGSATTSASLSPPPSGDHASAGTAAAVGGGGGGEASAGSPGPASLPQPEPPRTIGTAEVRTRRQAAAAAAGAATTSLPFSSTAVSAASLAAGGSGGTSGTGSSTRERHPSGRSRQRQQRNGGSKQQPAVLQQLRFVGCTAAELRMSEVPALLAEHDQLARLCERLLAEREEMTTPHRRR</sequence>
<dbReference type="AlphaFoldDB" id="D8LL30"/>